<feature type="compositionally biased region" description="Basic and acidic residues" evidence="13">
    <location>
        <begin position="377"/>
        <end position="389"/>
    </location>
</feature>
<feature type="domain" description="Phospholipid/glycerol acyltransferase" evidence="14">
    <location>
        <begin position="80"/>
        <end position="261"/>
    </location>
</feature>
<evidence type="ECO:0000256" key="13">
    <source>
        <dbReference type="SAM" id="MobiDB-lite"/>
    </source>
</evidence>
<dbReference type="InterPro" id="IPR002123">
    <property type="entry name" value="Plipid/glycerol_acylTrfase"/>
</dbReference>
<dbReference type="GO" id="GO:0005741">
    <property type="term" value="C:mitochondrial outer membrane"/>
    <property type="evidence" value="ECO:0007669"/>
    <property type="project" value="UniProtKB-SubCell"/>
</dbReference>
<feature type="region of interest" description="Disordered" evidence="13">
    <location>
        <begin position="353"/>
        <end position="389"/>
    </location>
</feature>
<dbReference type="AlphaFoldDB" id="A0A9P4UUA9"/>
<reference evidence="15" key="1">
    <citation type="journal article" date="2020" name="Stud. Mycol.">
        <title>101 Dothideomycetes genomes: a test case for predicting lifestyles and emergence of pathogens.</title>
        <authorList>
            <person name="Haridas S."/>
            <person name="Albert R."/>
            <person name="Binder M."/>
            <person name="Bloem J."/>
            <person name="Labutti K."/>
            <person name="Salamov A."/>
            <person name="Andreopoulos B."/>
            <person name="Baker S."/>
            <person name="Barry K."/>
            <person name="Bills G."/>
            <person name="Bluhm B."/>
            <person name="Cannon C."/>
            <person name="Castanera R."/>
            <person name="Culley D."/>
            <person name="Daum C."/>
            <person name="Ezra D."/>
            <person name="Gonzalez J."/>
            <person name="Henrissat B."/>
            <person name="Kuo A."/>
            <person name="Liang C."/>
            <person name="Lipzen A."/>
            <person name="Lutzoni F."/>
            <person name="Magnuson J."/>
            <person name="Mondo S."/>
            <person name="Nolan M."/>
            <person name="Ohm R."/>
            <person name="Pangilinan J."/>
            <person name="Park H.-J."/>
            <person name="Ramirez L."/>
            <person name="Alfaro M."/>
            <person name="Sun H."/>
            <person name="Tritt A."/>
            <person name="Yoshinaga Y."/>
            <person name="Zwiers L.-H."/>
            <person name="Turgeon B."/>
            <person name="Goodwin S."/>
            <person name="Spatafora J."/>
            <person name="Crous P."/>
            <person name="Grigoriev I."/>
        </authorList>
    </citation>
    <scope>NUCLEOTIDE SEQUENCE</scope>
    <source>
        <strain evidence="15">CBS 125425</strain>
    </source>
</reference>
<dbReference type="EMBL" id="ML996269">
    <property type="protein sequence ID" value="KAF2728712.1"/>
    <property type="molecule type" value="Genomic_DNA"/>
</dbReference>
<evidence type="ECO:0000313" key="16">
    <source>
        <dbReference type="Proteomes" id="UP000799444"/>
    </source>
</evidence>
<evidence type="ECO:0000256" key="7">
    <source>
        <dbReference type="ARBA" id="ARBA00023128"/>
    </source>
</evidence>
<dbReference type="GO" id="GO:0035965">
    <property type="term" value="P:cardiolipin acyl-chain remodeling"/>
    <property type="evidence" value="ECO:0007669"/>
    <property type="project" value="TreeGrafter"/>
</dbReference>
<dbReference type="PANTHER" id="PTHR12497:SF0">
    <property type="entry name" value="TAFAZZIN"/>
    <property type="match status" value="1"/>
</dbReference>
<comment type="caution">
    <text evidence="15">The sequence shown here is derived from an EMBL/GenBank/DDBJ whole genome shotgun (WGS) entry which is preliminary data.</text>
</comment>
<evidence type="ECO:0000256" key="8">
    <source>
        <dbReference type="ARBA" id="ARBA00023136"/>
    </source>
</evidence>
<dbReference type="GO" id="GO:0047184">
    <property type="term" value="F:1-acylglycerophosphocholine O-acyltransferase activity"/>
    <property type="evidence" value="ECO:0007669"/>
    <property type="project" value="TreeGrafter"/>
</dbReference>
<keyword evidence="6" id="KW-0443">Lipid metabolism</keyword>
<evidence type="ECO:0000256" key="10">
    <source>
        <dbReference type="ARBA" id="ARBA00024323"/>
    </source>
</evidence>
<keyword evidence="3" id="KW-0808">Transferase</keyword>
<evidence type="ECO:0000256" key="1">
    <source>
        <dbReference type="ARBA" id="ARBA00004137"/>
    </source>
</evidence>
<feature type="compositionally biased region" description="Basic and acidic residues" evidence="13">
    <location>
        <begin position="353"/>
        <end position="362"/>
    </location>
</feature>
<evidence type="ECO:0000313" key="15">
    <source>
        <dbReference type="EMBL" id="KAF2728712.1"/>
    </source>
</evidence>
<comment type="subcellular location">
    <subcellularLocation>
        <location evidence="1">Mitochondrion inner membrane</location>
        <topology evidence="1">Peripheral membrane protein</topology>
        <orientation evidence="1">Intermembrane side</orientation>
    </subcellularLocation>
    <subcellularLocation>
        <location evidence="10">Mitochondrion outer membrane</location>
        <topology evidence="10">Peripheral membrane protein</topology>
        <orientation evidence="10">Intermembrane side</orientation>
    </subcellularLocation>
</comment>
<evidence type="ECO:0000259" key="14">
    <source>
        <dbReference type="SMART" id="SM00563"/>
    </source>
</evidence>
<dbReference type="OrthoDB" id="193467at2759"/>
<keyword evidence="16" id="KW-1185">Reference proteome</keyword>
<keyword evidence="9" id="KW-0012">Acyltransferase</keyword>
<dbReference type="SMART" id="SM00563">
    <property type="entry name" value="PlsC"/>
    <property type="match status" value="1"/>
</dbReference>
<sequence length="389" mass="43318">MQSDEQPSAPSAPWRATSALTMGAVGLLCRGFLFALSTTEANGLDSFLELLDERENVAERQRGLLTGKDALYINIEVLTIRTVSNHVSVLDDPMIWGVLPVRYAFSPDNHRWGLGSYDLCFQSKATSAFFTFGQVLPTHRAAHSQFGGLFQPTMTQAIRLLSRGPFTPTSMPAKTDKSLSSPDLSDPFTSGQLTFSTNGSDTFPAPSAYLSRRYAWVHIFPEGMIHQKEDKTMRYFKWGVSRLILESEPCPDIVPMWIDGPDQAMHETRTFPRFLPRPFKSISITFGQKLDGEQVFGDLRDRWKRMCAAEEQRSGKQEVGVLHGALRDSKEAVELRKECTMRVRAAVLDVRRTRGLPDEDPKGGLAETYALEGGSGEGRKDDGSITKDT</sequence>
<dbReference type="Proteomes" id="UP000799444">
    <property type="component" value="Unassembled WGS sequence"/>
</dbReference>
<protein>
    <recommendedName>
        <fullName evidence="12">Tafazzin family protein</fullName>
    </recommendedName>
</protein>
<dbReference type="GO" id="GO:0005743">
    <property type="term" value="C:mitochondrial inner membrane"/>
    <property type="evidence" value="ECO:0007669"/>
    <property type="project" value="UniProtKB-SubCell"/>
</dbReference>
<comment type="catalytic activity">
    <reaction evidence="11">
        <text>1'-[1,2-diacyl-sn-glycero-3-phospho],3'-[1-acyl-sn-glycero-3-phospho]-glycerol + a 1,2-diacyl-sn-glycero-3-phosphocholine = a cardiolipin + a 1-acyl-sn-glycero-3-phosphocholine</text>
        <dbReference type="Rhea" id="RHEA:33731"/>
        <dbReference type="ChEBI" id="CHEBI:57643"/>
        <dbReference type="ChEBI" id="CHEBI:58168"/>
        <dbReference type="ChEBI" id="CHEBI:62237"/>
        <dbReference type="ChEBI" id="CHEBI:64743"/>
    </reaction>
    <physiologicalReaction direction="left-to-right" evidence="11">
        <dbReference type="Rhea" id="RHEA:33732"/>
    </physiologicalReaction>
    <physiologicalReaction direction="right-to-left" evidence="11">
        <dbReference type="Rhea" id="RHEA:33733"/>
    </physiologicalReaction>
</comment>
<evidence type="ECO:0000256" key="9">
    <source>
        <dbReference type="ARBA" id="ARBA00023315"/>
    </source>
</evidence>
<keyword evidence="4" id="KW-1000">Mitochondrion outer membrane</keyword>
<name>A0A9P4UUA9_9PLEO</name>
<evidence type="ECO:0000256" key="3">
    <source>
        <dbReference type="ARBA" id="ARBA00022679"/>
    </source>
</evidence>
<dbReference type="SUPFAM" id="SSF69593">
    <property type="entry name" value="Glycerol-3-phosphate (1)-acyltransferase"/>
    <property type="match status" value="1"/>
</dbReference>
<accession>A0A9P4UUA9</accession>
<proteinExistence type="inferred from homology"/>
<dbReference type="PANTHER" id="PTHR12497">
    <property type="entry name" value="TAZ PROTEIN TAFAZZIN"/>
    <property type="match status" value="1"/>
</dbReference>
<evidence type="ECO:0000256" key="2">
    <source>
        <dbReference type="ARBA" id="ARBA00010524"/>
    </source>
</evidence>
<dbReference type="PRINTS" id="PR00979">
    <property type="entry name" value="TAFAZZIN"/>
</dbReference>
<dbReference type="InterPro" id="IPR000872">
    <property type="entry name" value="Tafazzin"/>
</dbReference>
<evidence type="ECO:0000256" key="6">
    <source>
        <dbReference type="ARBA" id="ARBA00023098"/>
    </source>
</evidence>
<organism evidence="15 16">
    <name type="scientific">Polyplosphaeria fusca</name>
    <dbReference type="NCBI Taxonomy" id="682080"/>
    <lineage>
        <taxon>Eukaryota</taxon>
        <taxon>Fungi</taxon>
        <taxon>Dikarya</taxon>
        <taxon>Ascomycota</taxon>
        <taxon>Pezizomycotina</taxon>
        <taxon>Dothideomycetes</taxon>
        <taxon>Pleosporomycetidae</taxon>
        <taxon>Pleosporales</taxon>
        <taxon>Tetraplosphaeriaceae</taxon>
        <taxon>Polyplosphaeria</taxon>
    </lineage>
</organism>
<keyword evidence="8" id="KW-0472">Membrane</keyword>
<keyword evidence="7" id="KW-0496">Mitochondrion</keyword>
<evidence type="ECO:0000256" key="12">
    <source>
        <dbReference type="RuleBase" id="RU365062"/>
    </source>
</evidence>
<evidence type="ECO:0000256" key="11">
    <source>
        <dbReference type="ARBA" id="ARBA00047906"/>
    </source>
</evidence>
<gene>
    <name evidence="15" type="ORF">EJ04DRAFT_448817</name>
</gene>
<evidence type="ECO:0000256" key="5">
    <source>
        <dbReference type="ARBA" id="ARBA00022792"/>
    </source>
</evidence>
<dbReference type="GO" id="GO:0007007">
    <property type="term" value="P:inner mitochondrial membrane organization"/>
    <property type="evidence" value="ECO:0007669"/>
    <property type="project" value="TreeGrafter"/>
</dbReference>
<comment type="similarity">
    <text evidence="2 12">Belongs to the taffazin family.</text>
</comment>
<evidence type="ECO:0000256" key="4">
    <source>
        <dbReference type="ARBA" id="ARBA00022787"/>
    </source>
</evidence>
<keyword evidence="5" id="KW-0999">Mitochondrion inner membrane</keyword>